<dbReference type="InterPro" id="IPR038461">
    <property type="entry name" value="Schlafen_AlbA_2_dom_sf"/>
</dbReference>
<dbReference type="RefSeq" id="WP_140999304.1">
    <property type="nucleotide sequence ID" value="NZ_VDCZ01000017.1"/>
</dbReference>
<comment type="caution">
    <text evidence="3">The sequence shown here is derived from an EMBL/GenBank/DDBJ whole genome shotgun (WGS) entry which is preliminary data.</text>
</comment>
<dbReference type="Pfam" id="PF04326">
    <property type="entry name" value="SLFN_AlbA_2"/>
    <property type="match status" value="1"/>
</dbReference>
<evidence type="ECO:0000313" key="3">
    <source>
        <dbReference type="EMBL" id="MVO10881.1"/>
    </source>
</evidence>
<evidence type="ECO:0000313" key="4">
    <source>
        <dbReference type="Proteomes" id="UP000431264"/>
    </source>
</evidence>
<dbReference type="Pfam" id="PF03235">
    <property type="entry name" value="GmrSD_N"/>
    <property type="match status" value="1"/>
</dbReference>
<gene>
    <name evidence="3" type="ORF">GOQ30_17045</name>
</gene>
<dbReference type="PANTHER" id="PTHR39639:SF1">
    <property type="entry name" value="DUF262 DOMAIN-CONTAINING PROTEIN"/>
    <property type="match status" value="1"/>
</dbReference>
<organism evidence="3 4">
    <name type="scientific">Flavobacterium profundi</name>
    <dbReference type="NCBI Taxonomy" id="1774945"/>
    <lineage>
        <taxon>Bacteria</taxon>
        <taxon>Pseudomonadati</taxon>
        <taxon>Bacteroidota</taxon>
        <taxon>Flavobacteriia</taxon>
        <taxon>Flavobacteriales</taxon>
        <taxon>Flavobacteriaceae</taxon>
        <taxon>Flavobacterium</taxon>
    </lineage>
</organism>
<keyword evidence="4" id="KW-1185">Reference proteome</keyword>
<feature type="domain" description="GmrSD restriction endonucleases N-terminal" evidence="1">
    <location>
        <begin position="14"/>
        <end position="169"/>
    </location>
</feature>
<dbReference type="Gene3D" id="3.30.950.30">
    <property type="entry name" value="Schlafen, AAA domain"/>
    <property type="match status" value="1"/>
</dbReference>
<dbReference type="InterPro" id="IPR007421">
    <property type="entry name" value="Schlafen_AlbA_2_dom"/>
</dbReference>
<protein>
    <submittedName>
        <fullName evidence="3">DUF262 domain-containing protein</fullName>
    </submittedName>
</protein>
<evidence type="ECO:0000259" key="1">
    <source>
        <dbReference type="Pfam" id="PF03235"/>
    </source>
</evidence>
<dbReference type="AlphaFoldDB" id="A0A6I4IVI4"/>
<proteinExistence type="predicted"/>
<dbReference type="PANTHER" id="PTHR39639">
    <property type="entry name" value="CHROMOSOME 16, WHOLE GENOME SHOTGUN SEQUENCE"/>
    <property type="match status" value="1"/>
</dbReference>
<dbReference type="OrthoDB" id="9764212at2"/>
<reference evidence="4" key="1">
    <citation type="submission" date="2019-05" db="EMBL/GenBank/DDBJ databases">
        <title>Flavobacterium profundi sp. nov., isolated from a deep-sea seamount.</title>
        <authorList>
            <person name="Zhang D.-C."/>
        </authorList>
    </citation>
    <scope>NUCLEOTIDE SEQUENCE [LARGE SCALE GENOMIC DNA]</scope>
    <source>
        <strain evidence="4">TP390</strain>
    </source>
</reference>
<dbReference type="Proteomes" id="UP000431264">
    <property type="component" value="Unassembled WGS sequence"/>
</dbReference>
<feature type="domain" description="Schlafen AlbA-2" evidence="2">
    <location>
        <begin position="421"/>
        <end position="577"/>
    </location>
</feature>
<name>A0A6I4IVI4_9FLAO</name>
<evidence type="ECO:0000259" key="2">
    <source>
        <dbReference type="Pfam" id="PF04326"/>
    </source>
</evidence>
<dbReference type="EMBL" id="WQLW01000017">
    <property type="protein sequence ID" value="MVO10881.1"/>
    <property type="molecule type" value="Genomic_DNA"/>
</dbReference>
<accession>A0A6I4IVI4</accession>
<sequence length="591" mass="68266">MIESPTGMSIMQIYEHYRKDQVFVNRRYQRKLVWTLKEKQNLIDSILLKYPVPLILLTKTNKGFEIIDGMQRLNAFFGFIENEFPIIIDGEEKYFNTNDYTFSRTQISEGKFQPITEAKYITQEQVSDFISYQFPLTVFKSTKIDDINETFRRINSGGRHLSPQEVRQAGNITKFADLVREISAEIRGDSSNNILLLSNMPSISIDTREPLGYGISALDTIWCKHGILRITDLRESEDEQFIADIILSIALEKPFPSSKIEFNNYYGTGDNDKSNEIEIKINALGRDNLAKDIKLVFSEIKSFCDNYLTNENLKKIVNPKAGGNPIKEDFYTIFMAFYQLIINDNKFPFDNLEIKKALSNIHKRLTRDRKYTTTAGRIKNITLCKSFLEPHFKESKNTFRSRTSLSLDFQNYLMRSKVESAIYDFKQGLYTLNPKKREFSEKTFEDKIIKSIAALSNLGKDKKGYLFIGVSDKEEDTAQIEKLDKIDNVFRYQGFGVVGLEREAKLRGVTLDNYITMITDKISKSALPQELLKRVSKTITPITYHNRTILMIEIQCGNSPIYYNDKMYHRDGSNTKEVVGAAQGDIFKLFL</sequence>
<dbReference type="InterPro" id="IPR004919">
    <property type="entry name" value="GmrSD_N"/>
</dbReference>